<comment type="caution">
    <text evidence="8">The sequence shown here is derived from an EMBL/GenBank/DDBJ whole genome shotgun (WGS) entry which is preliminary data.</text>
</comment>
<comment type="function">
    <text evidence="5">Attaches a formyl group to the free amino group of methionyl-tRNA(fMet). The formyl group appears to play a dual role in the initiator identity of N-formylmethionyl-tRNA by promoting its recognition by IF2 and preventing the misappropriation of this tRNA by the elongation apparatus.</text>
</comment>
<dbReference type="PANTHER" id="PTHR11138:SF5">
    <property type="entry name" value="METHIONYL-TRNA FORMYLTRANSFERASE, MITOCHONDRIAL"/>
    <property type="match status" value="1"/>
</dbReference>
<comment type="catalytic activity">
    <reaction evidence="5">
        <text>L-methionyl-tRNA(fMet) + (6R)-10-formyltetrahydrofolate = N-formyl-L-methionyl-tRNA(fMet) + (6S)-5,6,7,8-tetrahydrofolate + H(+)</text>
        <dbReference type="Rhea" id="RHEA:24380"/>
        <dbReference type="Rhea" id="RHEA-COMP:9952"/>
        <dbReference type="Rhea" id="RHEA-COMP:9953"/>
        <dbReference type="ChEBI" id="CHEBI:15378"/>
        <dbReference type="ChEBI" id="CHEBI:57453"/>
        <dbReference type="ChEBI" id="CHEBI:78530"/>
        <dbReference type="ChEBI" id="CHEBI:78844"/>
        <dbReference type="ChEBI" id="CHEBI:195366"/>
        <dbReference type="EC" id="2.1.2.9"/>
    </reaction>
</comment>
<dbReference type="EMBL" id="QHCV01000001">
    <property type="protein sequence ID" value="RAV33147.1"/>
    <property type="molecule type" value="Genomic_DNA"/>
</dbReference>
<gene>
    <name evidence="5" type="primary">fmt</name>
    <name evidence="8" type="ORF">DLJ54_00125</name>
</gene>
<dbReference type="GO" id="GO:0005829">
    <property type="term" value="C:cytosol"/>
    <property type="evidence" value="ECO:0007669"/>
    <property type="project" value="TreeGrafter"/>
</dbReference>
<keyword evidence="4 5" id="KW-0648">Protein biosynthesis</keyword>
<feature type="domain" description="Formyl transferase N-terminal" evidence="6">
    <location>
        <begin position="1"/>
        <end position="188"/>
    </location>
</feature>
<dbReference type="RefSeq" id="WP_113629872.1">
    <property type="nucleotide sequence ID" value="NZ_QHCV01000001.1"/>
</dbReference>
<accession>A0A364V949</accession>
<dbReference type="InterPro" id="IPR011034">
    <property type="entry name" value="Formyl_transferase-like_C_sf"/>
</dbReference>
<dbReference type="SUPFAM" id="SSF50486">
    <property type="entry name" value="FMT C-terminal domain-like"/>
    <property type="match status" value="1"/>
</dbReference>
<dbReference type="HAMAP" id="MF_00182">
    <property type="entry name" value="Formyl_trans"/>
    <property type="match status" value="1"/>
</dbReference>
<evidence type="ECO:0000256" key="5">
    <source>
        <dbReference type="HAMAP-Rule" id="MF_00182"/>
    </source>
</evidence>
<evidence type="ECO:0000256" key="1">
    <source>
        <dbReference type="ARBA" id="ARBA00010699"/>
    </source>
</evidence>
<proteinExistence type="inferred from homology"/>
<organism evidence="8 9">
    <name type="scientific">Corynebacterium heidelbergense</name>
    <dbReference type="NCBI Taxonomy" id="2055947"/>
    <lineage>
        <taxon>Bacteria</taxon>
        <taxon>Bacillati</taxon>
        <taxon>Actinomycetota</taxon>
        <taxon>Actinomycetes</taxon>
        <taxon>Mycobacteriales</taxon>
        <taxon>Corynebacteriaceae</taxon>
        <taxon>Corynebacterium</taxon>
    </lineage>
</organism>
<protein>
    <recommendedName>
        <fullName evidence="2 5">Methionyl-tRNA formyltransferase</fullName>
        <ecNumber evidence="2 5">2.1.2.9</ecNumber>
    </recommendedName>
</protein>
<dbReference type="CDD" id="cd08704">
    <property type="entry name" value="Met_tRNA_FMT_C"/>
    <property type="match status" value="1"/>
</dbReference>
<evidence type="ECO:0000313" key="9">
    <source>
        <dbReference type="Proteomes" id="UP000251577"/>
    </source>
</evidence>
<dbReference type="InterPro" id="IPR036477">
    <property type="entry name" value="Formyl_transf_N_sf"/>
</dbReference>
<dbReference type="InterPro" id="IPR041711">
    <property type="entry name" value="Met-tRNA-FMT_N"/>
</dbReference>
<evidence type="ECO:0000259" key="7">
    <source>
        <dbReference type="Pfam" id="PF02911"/>
    </source>
</evidence>
<dbReference type="NCBIfam" id="TIGR00460">
    <property type="entry name" value="fmt"/>
    <property type="match status" value="1"/>
</dbReference>
<dbReference type="GO" id="GO:0004479">
    <property type="term" value="F:methionyl-tRNA formyltransferase activity"/>
    <property type="evidence" value="ECO:0007669"/>
    <property type="project" value="UniProtKB-UniRule"/>
</dbReference>
<dbReference type="Gene3D" id="3.40.50.12230">
    <property type="match status" value="1"/>
</dbReference>
<keyword evidence="9" id="KW-1185">Reference proteome</keyword>
<dbReference type="AlphaFoldDB" id="A0A364V949"/>
<dbReference type="EC" id="2.1.2.9" evidence="2 5"/>
<dbReference type="Proteomes" id="UP000251577">
    <property type="component" value="Unassembled WGS sequence"/>
</dbReference>
<evidence type="ECO:0000259" key="6">
    <source>
        <dbReference type="Pfam" id="PF00551"/>
    </source>
</evidence>
<reference evidence="8 9" key="1">
    <citation type="journal article" date="2018" name="Syst. Appl. Microbiol.">
        <title>Corynebacterium heidelbergense sp. nov., isolated from the preen glands of Egyptian geese (Alopochen aegyptiacus).</title>
        <authorList>
            <person name="Braun M.S."/>
            <person name="Wang E."/>
            <person name="Zimmermann S."/>
            <person name="Wink M."/>
        </authorList>
    </citation>
    <scope>NUCLEOTIDE SEQUENCE [LARGE SCALE GENOMIC DNA]</scope>
    <source>
        <strain evidence="8 9">647</strain>
    </source>
</reference>
<dbReference type="PANTHER" id="PTHR11138">
    <property type="entry name" value="METHIONYL-TRNA FORMYLTRANSFERASE"/>
    <property type="match status" value="1"/>
</dbReference>
<feature type="domain" description="Formyl transferase C-terminal" evidence="7">
    <location>
        <begin position="212"/>
        <end position="311"/>
    </location>
</feature>
<keyword evidence="3 5" id="KW-0808">Transferase</keyword>
<dbReference type="InterPro" id="IPR005793">
    <property type="entry name" value="Formyl_trans_C"/>
</dbReference>
<sequence>MKILFAGTPEPAAAALRTLAADPRLEILGVLTQPDARTGRGRKTRPSAVAQAAAELGLPVHKWSSLAPSAPEAEEVRRHLRDYAEQGVHAVAVVAYGTLIPADLLGAVEHGWINLHFSLLPRWRGAAPVQAAIAAGDETTGASIFRIARGLDTGDVLASAPAPIGSEVTAGELLEELTELGAPLLAQALLALEEGTATLRPQPKEGATHAPKITAADAQIDWSRPAETIHRRCRAHTPAPGAWTLADQERFKIGALAPVDPQAQLPALQPGQVHAAKNAVYVGTGSDPLELLSLQPPAKKMMNAADWARGQQARLAAGLRFAAAPEQEEN</sequence>
<name>A0A364V949_9CORY</name>
<comment type="similarity">
    <text evidence="1 5">Belongs to the Fmt family.</text>
</comment>
<evidence type="ECO:0000256" key="2">
    <source>
        <dbReference type="ARBA" id="ARBA00012261"/>
    </source>
</evidence>
<dbReference type="Pfam" id="PF02911">
    <property type="entry name" value="Formyl_trans_C"/>
    <property type="match status" value="1"/>
</dbReference>
<dbReference type="CDD" id="cd08646">
    <property type="entry name" value="FMT_core_Met-tRNA-FMT_N"/>
    <property type="match status" value="1"/>
</dbReference>
<dbReference type="InterPro" id="IPR002376">
    <property type="entry name" value="Formyl_transf_N"/>
</dbReference>
<feature type="binding site" evidence="5">
    <location>
        <begin position="118"/>
        <end position="121"/>
    </location>
    <ligand>
        <name>(6S)-5,6,7,8-tetrahydrofolate</name>
        <dbReference type="ChEBI" id="CHEBI:57453"/>
    </ligand>
</feature>
<evidence type="ECO:0000313" key="8">
    <source>
        <dbReference type="EMBL" id="RAV33147.1"/>
    </source>
</evidence>
<dbReference type="SUPFAM" id="SSF53328">
    <property type="entry name" value="Formyltransferase"/>
    <property type="match status" value="1"/>
</dbReference>
<evidence type="ECO:0000256" key="3">
    <source>
        <dbReference type="ARBA" id="ARBA00022679"/>
    </source>
</evidence>
<dbReference type="InterPro" id="IPR005794">
    <property type="entry name" value="Fmt"/>
</dbReference>
<evidence type="ECO:0000256" key="4">
    <source>
        <dbReference type="ARBA" id="ARBA00022917"/>
    </source>
</evidence>
<dbReference type="InterPro" id="IPR044135">
    <property type="entry name" value="Met-tRNA-FMT_C"/>
</dbReference>
<dbReference type="Pfam" id="PF00551">
    <property type="entry name" value="Formyl_trans_N"/>
    <property type="match status" value="1"/>
</dbReference>